<proteinExistence type="predicted"/>
<name>A0AAX3TAW6_9ACTN</name>
<keyword evidence="3" id="KW-1185">Reference proteome</keyword>
<gene>
    <name evidence="1" type="ORF">L2299_03235</name>
    <name evidence="2" type="ORF">P9A14_08080</name>
</gene>
<evidence type="ECO:0008006" key="5">
    <source>
        <dbReference type="Google" id="ProtNLM"/>
    </source>
</evidence>
<reference evidence="1" key="2">
    <citation type="submission" date="2022-01" db="EMBL/GenBank/DDBJ databases">
        <authorList>
            <person name="Sanchez-Suarez J."/>
            <person name="Villamil L."/>
            <person name="Diaz L.E."/>
        </authorList>
    </citation>
    <scope>NUCLEOTIDE SEQUENCE</scope>
    <source>
        <strain evidence="1">EUFUS-Z928</strain>
    </source>
</reference>
<dbReference type="AlphaFoldDB" id="A0AAX3TAW6"/>
<evidence type="ECO:0000313" key="2">
    <source>
        <dbReference type="EMBL" id="WFP26436.1"/>
    </source>
</evidence>
<accession>A0AAX3TAW6</accession>
<reference evidence="1" key="1">
    <citation type="journal article" date="2022" name="Data Brief">
        <title>Draft genome sequence data of Gordonia hongkongensis strain EUFUS-Z928 isolated from the octocoral Eunicea fusca.</title>
        <authorList>
            <person name="Sanchez-Suarez J."/>
            <person name="Diaz L."/>
            <person name="Melo-Bolivar J."/>
            <person name="Villamil L."/>
        </authorList>
    </citation>
    <scope>NUCLEOTIDE SEQUENCE</scope>
    <source>
        <strain evidence="1">EUFUS-Z928</strain>
    </source>
</reference>
<dbReference type="EMBL" id="JAKJLQ010000002">
    <property type="protein sequence ID" value="MDF6100061.1"/>
    <property type="molecule type" value="Genomic_DNA"/>
</dbReference>
<sequence length="149" mass="15729">MNAGLKRVDRLPGGVARLVDSVPDEDLTACLHLIVATVLDVTAVSTPEIREAISQWRRQGGASTAGIARLRLVAAQHDFDAFAHQRRGDVDAQRDSFRRARAVDCLVAAMSTPAAGESLRDALRESAYEAAAALGGTAGVVAILADHVM</sequence>
<dbReference type="Proteomes" id="UP001213504">
    <property type="component" value="Chromosome"/>
</dbReference>
<dbReference type="EMBL" id="CP121270">
    <property type="protein sequence ID" value="WFP26436.1"/>
    <property type="molecule type" value="Genomic_DNA"/>
</dbReference>
<dbReference type="Proteomes" id="UP001152308">
    <property type="component" value="Unassembled WGS sequence"/>
</dbReference>
<organism evidence="2 4">
    <name type="scientific">Gordonia hongkongensis</name>
    <dbReference type="NCBI Taxonomy" id="1701090"/>
    <lineage>
        <taxon>Bacteria</taxon>
        <taxon>Bacillati</taxon>
        <taxon>Actinomycetota</taxon>
        <taxon>Actinomycetes</taxon>
        <taxon>Mycobacteriales</taxon>
        <taxon>Gordoniaceae</taxon>
        <taxon>Gordonia</taxon>
    </lineage>
</organism>
<dbReference type="RefSeq" id="WP_223258846.1">
    <property type="nucleotide sequence ID" value="NZ_CBDRND010000003.1"/>
</dbReference>
<reference evidence="2" key="3">
    <citation type="submission" date="2023-04" db="EMBL/GenBank/DDBJ databases">
        <title>Complete genome sequence of a phthalic acid esters degrading bacterial strain.</title>
        <authorList>
            <person name="Weng L."/>
            <person name="Jia Y."/>
            <person name="Ren L."/>
        </authorList>
    </citation>
    <scope>NUCLEOTIDE SEQUENCE</scope>
    <source>
        <strain evidence="2">RL-LY01</strain>
    </source>
</reference>
<evidence type="ECO:0000313" key="4">
    <source>
        <dbReference type="Proteomes" id="UP001213504"/>
    </source>
</evidence>
<protein>
    <recommendedName>
        <fullName evidence="5">HNH endonuclease</fullName>
    </recommendedName>
</protein>
<evidence type="ECO:0000313" key="3">
    <source>
        <dbReference type="Proteomes" id="UP001152308"/>
    </source>
</evidence>
<evidence type="ECO:0000313" key="1">
    <source>
        <dbReference type="EMBL" id="MDF6100061.1"/>
    </source>
</evidence>